<accession>A0ABX4MAT1</accession>
<dbReference type="EMBL" id="MTPX02000042">
    <property type="protein sequence ID" value="PHP52588.1"/>
    <property type="molecule type" value="Genomic_DNA"/>
</dbReference>
<comment type="caution">
    <text evidence="1">The sequence shown here is derived from an EMBL/GenBank/DDBJ whole genome shotgun (WGS) entry which is preliminary data.</text>
</comment>
<sequence>MTFVVSSSAVQALARPISAPSLTLAVTDDWRVDYEDIWRTQDAVRTVVDFLARSIASLSPHVFERVSDTDRVRVTDHPLARLLSAPNPRTTRYRLLNDLVHDIAIFDTAYWLKIRTGDAFGLVRVPPGWLLRVAGHGSRRSITSSAVIGAPVRCRRTSWCTSVATARTAT</sequence>
<dbReference type="InterPro" id="IPR006944">
    <property type="entry name" value="Phage/GTA_portal"/>
</dbReference>
<keyword evidence="2" id="KW-1185">Reference proteome</keyword>
<name>A0ABX4MAT1_9ACTO</name>
<proteinExistence type="predicted"/>
<evidence type="ECO:0000313" key="2">
    <source>
        <dbReference type="Proteomes" id="UP000194577"/>
    </source>
</evidence>
<organism evidence="1 2">
    <name type="scientific">Actinomyces ruminis</name>
    <dbReference type="NCBI Taxonomy" id="1937003"/>
    <lineage>
        <taxon>Bacteria</taxon>
        <taxon>Bacillati</taxon>
        <taxon>Actinomycetota</taxon>
        <taxon>Actinomycetes</taxon>
        <taxon>Actinomycetales</taxon>
        <taxon>Actinomycetaceae</taxon>
        <taxon>Actinomyces</taxon>
    </lineage>
</organism>
<reference evidence="1 2" key="1">
    <citation type="submission" date="2017-10" db="EMBL/GenBank/DDBJ databases">
        <title>Draft genome sequence of cellulolytic Actinomyces sp CtC72 isolated from cattle rumen fluid.</title>
        <authorList>
            <person name="Joshi A.J."/>
            <person name="Vasudevan G."/>
            <person name="Lanjekar V.B."/>
            <person name="Hivarkar S."/>
            <person name="Engineer A."/>
            <person name="Pore S.D."/>
            <person name="Dhakephalkar P.K."/>
            <person name="Dagar S."/>
        </authorList>
    </citation>
    <scope>NUCLEOTIDE SEQUENCE [LARGE SCALE GENOMIC DNA]</scope>
    <source>
        <strain evidence="2">CtC72</strain>
    </source>
</reference>
<dbReference type="Proteomes" id="UP000194577">
    <property type="component" value="Unassembled WGS sequence"/>
</dbReference>
<dbReference type="Pfam" id="PF04860">
    <property type="entry name" value="Phage_portal"/>
    <property type="match status" value="1"/>
</dbReference>
<dbReference type="RefSeq" id="WP_086614197.1">
    <property type="nucleotide sequence ID" value="NZ_MTPX02000042.1"/>
</dbReference>
<evidence type="ECO:0000313" key="1">
    <source>
        <dbReference type="EMBL" id="PHP52588.1"/>
    </source>
</evidence>
<protein>
    <submittedName>
        <fullName evidence="1">Phage portal protein</fullName>
    </submittedName>
</protein>
<gene>
    <name evidence="1" type="ORF">BW737_008885</name>
</gene>